<keyword evidence="2" id="KW-1003">Cell membrane</keyword>
<keyword evidence="4 6" id="KW-1133">Transmembrane helix</keyword>
<feature type="transmembrane region" description="Helical" evidence="6">
    <location>
        <begin position="93"/>
        <end position="114"/>
    </location>
</feature>
<keyword evidence="3 6" id="KW-0812">Transmembrane</keyword>
<feature type="transmembrane region" description="Helical" evidence="6">
    <location>
        <begin position="126"/>
        <end position="143"/>
    </location>
</feature>
<accession>A0A9D2K7C3</accession>
<feature type="transmembrane region" description="Helical" evidence="6">
    <location>
        <begin position="251"/>
        <end position="276"/>
    </location>
</feature>
<dbReference type="Pfam" id="PF02653">
    <property type="entry name" value="BPD_transp_2"/>
    <property type="match status" value="1"/>
</dbReference>
<evidence type="ECO:0000313" key="7">
    <source>
        <dbReference type="EMBL" id="HIZ79719.1"/>
    </source>
</evidence>
<evidence type="ECO:0000313" key="8">
    <source>
        <dbReference type="Proteomes" id="UP000824101"/>
    </source>
</evidence>
<dbReference type="CDD" id="cd06581">
    <property type="entry name" value="TM_PBP1_LivM_like"/>
    <property type="match status" value="1"/>
</dbReference>
<name>A0A9D2K7C3_9FIRM</name>
<comment type="caution">
    <text evidence="7">The sequence shown here is derived from an EMBL/GenBank/DDBJ whole genome shotgun (WGS) entry which is preliminary data.</text>
</comment>
<dbReference type="InterPro" id="IPR043428">
    <property type="entry name" value="LivM-like"/>
</dbReference>
<comment type="subcellular location">
    <subcellularLocation>
        <location evidence="1">Cell membrane</location>
        <topology evidence="1">Multi-pass membrane protein</topology>
    </subcellularLocation>
</comment>
<dbReference type="AlphaFoldDB" id="A0A9D2K7C3"/>
<evidence type="ECO:0000256" key="4">
    <source>
        <dbReference type="ARBA" id="ARBA00022989"/>
    </source>
</evidence>
<dbReference type="GO" id="GO:0015658">
    <property type="term" value="F:branched-chain amino acid transmembrane transporter activity"/>
    <property type="evidence" value="ECO:0007669"/>
    <property type="project" value="InterPro"/>
</dbReference>
<organism evidence="7 8">
    <name type="scientific">Candidatus Lachnoclostridium stercorigallinarum</name>
    <dbReference type="NCBI Taxonomy" id="2838634"/>
    <lineage>
        <taxon>Bacteria</taxon>
        <taxon>Bacillati</taxon>
        <taxon>Bacillota</taxon>
        <taxon>Clostridia</taxon>
        <taxon>Lachnospirales</taxon>
        <taxon>Lachnospiraceae</taxon>
    </lineage>
</organism>
<gene>
    <name evidence="7" type="ORF">IAA17_08030</name>
</gene>
<evidence type="ECO:0000256" key="5">
    <source>
        <dbReference type="ARBA" id="ARBA00023136"/>
    </source>
</evidence>
<dbReference type="PANTHER" id="PTHR30482:SF10">
    <property type="entry name" value="HIGH-AFFINITY BRANCHED-CHAIN AMINO ACID TRANSPORT PROTEIN BRAE"/>
    <property type="match status" value="1"/>
</dbReference>
<reference evidence="7" key="1">
    <citation type="journal article" date="2021" name="PeerJ">
        <title>Extensive microbial diversity within the chicken gut microbiome revealed by metagenomics and culture.</title>
        <authorList>
            <person name="Gilroy R."/>
            <person name="Ravi A."/>
            <person name="Getino M."/>
            <person name="Pursley I."/>
            <person name="Horton D.L."/>
            <person name="Alikhan N.F."/>
            <person name="Baker D."/>
            <person name="Gharbi K."/>
            <person name="Hall N."/>
            <person name="Watson M."/>
            <person name="Adriaenssens E.M."/>
            <person name="Foster-Nyarko E."/>
            <person name="Jarju S."/>
            <person name="Secka A."/>
            <person name="Antonio M."/>
            <person name="Oren A."/>
            <person name="Chaudhuri R.R."/>
            <person name="La Ragione R."/>
            <person name="Hildebrand F."/>
            <person name="Pallen M.J."/>
        </authorList>
    </citation>
    <scope>NUCLEOTIDE SEQUENCE</scope>
    <source>
        <strain evidence="7">ChiBcec1-1093</strain>
    </source>
</reference>
<evidence type="ECO:0000256" key="2">
    <source>
        <dbReference type="ARBA" id="ARBA00022475"/>
    </source>
</evidence>
<feature type="transmembrane region" description="Helical" evidence="6">
    <location>
        <begin position="9"/>
        <end position="27"/>
    </location>
</feature>
<dbReference type="InterPro" id="IPR001851">
    <property type="entry name" value="ABC_transp_permease"/>
</dbReference>
<keyword evidence="5 6" id="KW-0472">Membrane</keyword>
<dbReference type="Proteomes" id="UP000824101">
    <property type="component" value="Unassembled WGS sequence"/>
</dbReference>
<evidence type="ECO:0000256" key="6">
    <source>
        <dbReference type="SAM" id="Phobius"/>
    </source>
</evidence>
<feature type="transmembrane region" description="Helical" evidence="6">
    <location>
        <begin position="68"/>
        <end position="87"/>
    </location>
</feature>
<feature type="transmembrane region" description="Helical" evidence="6">
    <location>
        <begin position="288"/>
        <end position="306"/>
    </location>
</feature>
<feature type="transmembrane region" description="Helical" evidence="6">
    <location>
        <begin position="163"/>
        <end position="184"/>
    </location>
</feature>
<dbReference type="PANTHER" id="PTHR30482">
    <property type="entry name" value="HIGH-AFFINITY BRANCHED-CHAIN AMINO ACID TRANSPORT SYSTEM PERMEASE"/>
    <property type="match status" value="1"/>
</dbReference>
<feature type="transmembrane region" description="Helical" evidence="6">
    <location>
        <begin position="39"/>
        <end position="61"/>
    </location>
</feature>
<evidence type="ECO:0000256" key="3">
    <source>
        <dbReference type="ARBA" id="ARBA00022692"/>
    </source>
</evidence>
<dbReference type="EMBL" id="DXBC01000125">
    <property type="protein sequence ID" value="HIZ79719.1"/>
    <property type="molecule type" value="Genomic_DNA"/>
</dbReference>
<dbReference type="GO" id="GO:0005886">
    <property type="term" value="C:plasma membrane"/>
    <property type="evidence" value="ECO:0007669"/>
    <property type="project" value="UniProtKB-SubCell"/>
</dbReference>
<proteinExistence type="predicted"/>
<feature type="transmembrane region" description="Helical" evidence="6">
    <location>
        <begin position="214"/>
        <end position="231"/>
    </location>
</feature>
<evidence type="ECO:0000256" key="1">
    <source>
        <dbReference type="ARBA" id="ARBA00004651"/>
    </source>
</evidence>
<reference evidence="7" key="2">
    <citation type="submission" date="2021-04" db="EMBL/GenBank/DDBJ databases">
        <authorList>
            <person name="Gilroy R."/>
        </authorList>
    </citation>
    <scope>NUCLEOTIDE SEQUENCE</scope>
    <source>
        <strain evidence="7">ChiBcec1-1093</strain>
    </source>
</reference>
<protein>
    <submittedName>
        <fullName evidence="7">Branched-chain amino acid ABC transporter permease</fullName>
    </submittedName>
</protein>
<sequence length="324" mass="34794">MKKISNRQNWFRAAAILLSYAVVTILLKGGLLNRQYTSLLVPIAVNIMLAVSLNLVTGFLGELTLGHAGFMSIGAYTGALISLNFGATEVLPAPVAFGLALICGGLMAGLFGFLIGVPVLRLRGDYLAIVTLAFGEIIKSVINSMEITNGARGLSKIPLYSNYTNYTVVFILMALTVLAVTNLMDSRDGRAITAIRDNDIAAESIGIPISRFKVKAFVISAFFAGVAGVIYAHNVGLLKPGTFDYNKSIEILVIVVLGGMGSIRGSIIAAVILTVLPELLRGTDNLRMLLYAIVLIAMMIFNNSKIKEGLMMNRTFRKLGRKEA</sequence>